<accession>A0AAV4MW46</accession>
<protein>
    <submittedName>
        <fullName evidence="1">Uncharacterized protein</fullName>
    </submittedName>
</protein>
<keyword evidence="2" id="KW-1185">Reference proteome</keyword>
<evidence type="ECO:0000313" key="2">
    <source>
        <dbReference type="Proteomes" id="UP001054945"/>
    </source>
</evidence>
<organism evidence="1 2">
    <name type="scientific">Caerostris extrusa</name>
    <name type="common">Bark spider</name>
    <name type="synonym">Caerostris bankana</name>
    <dbReference type="NCBI Taxonomy" id="172846"/>
    <lineage>
        <taxon>Eukaryota</taxon>
        <taxon>Metazoa</taxon>
        <taxon>Ecdysozoa</taxon>
        <taxon>Arthropoda</taxon>
        <taxon>Chelicerata</taxon>
        <taxon>Arachnida</taxon>
        <taxon>Araneae</taxon>
        <taxon>Araneomorphae</taxon>
        <taxon>Entelegynae</taxon>
        <taxon>Araneoidea</taxon>
        <taxon>Araneidae</taxon>
        <taxon>Caerostris</taxon>
    </lineage>
</organism>
<sequence length="96" mass="11530">MKQSFQNSAWETLADDHIYEIFIDTPSKNKRSSYRMRIDYQTRQLTFSFNRCLLSTPESISHCPLSRYPQSYAYLIVAPFRNALWLLHLNNKYKLF</sequence>
<reference evidence="1 2" key="1">
    <citation type="submission" date="2021-06" db="EMBL/GenBank/DDBJ databases">
        <title>Caerostris extrusa draft genome.</title>
        <authorList>
            <person name="Kono N."/>
            <person name="Arakawa K."/>
        </authorList>
    </citation>
    <scope>NUCLEOTIDE SEQUENCE [LARGE SCALE GENOMIC DNA]</scope>
</reference>
<dbReference type="EMBL" id="BPLR01002689">
    <property type="protein sequence ID" value="GIX76705.1"/>
    <property type="molecule type" value="Genomic_DNA"/>
</dbReference>
<evidence type="ECO:0000313" key="1">
    <source>
        <dbReference type="EMBL" id="GIX76705.1"/>
    </source>
</evidence>
<dbReference type="AlphaFoldDB" id="A0AAV4MW46"/>
<proteinExistence type="predicted"/>
<name>A0AAV4MW46_CAEEX</name>
<comment type="caution">
    <text evidence="1">The sequence shown here is derived from an EMBL/GenBank/DDBJ whole genome shotgun (WGS) entry which is preliminary data.</text>
</comment>
<gene>
    <name evidence="1" type="ORF">CEXT_657251</name>
</gene>
<dbReference type="Proteomes" id="UP001054945">
    <property type="component" value="Unassembled WGS sequence"/>
</dbReference>